<dbReference type="Gene3D" id="3.30.40.10">
    <property type="entry name" value="Zinc/RING finger domain, C3HC4 (zinc finger)"/>
    <property type="match status" value="1"/>
</dbReference>
<dbReference type="InterPro" id="IPR013083">
    <property type="entry name" value="Znf_RING/FYVE/PHD"/>
</dbReference>
<dbReference type="EMBL" id="MN739866">
    <property type="protein sequence ID" value="QHT75290.1"/>
    <property type="molecule type" value="Genomic_DNA"/>
</dbReference>
<proteinExistence type="predicted"/>
<reference evidence="2" key="1">
    <citation type="journal article" date="2020" name="Nature">
        <title>Giant virus diversity and host interactions through global metagenomics.</title>
        <authorList>
            <person name="Schulz F."/>
            <person name="Roux S."/>
            <person name="Paez-Espino D."/>
            <person name="Jungbluth S."/>
            <person name="Walsh D.A."/>
            <person name="Denef V.J."/>
            <person name="McMahon K.D."/>
            <person name="Konstantinidis K.T."/>
            <person name="Eloe-Fadrosh E.A."/>
            <person name="Kyrpides N.C."/>
            <person name="Woyke T."/>
        </authorList>
    </citation>
    <scope>NUCLEOTIDE SEQUENCE</scope>
    <source>
        <strain evidence="2">GVMAG-M-3300023179-63</strain>
    </source>
</reference>
<dbReference type="SUPFAM" id="SSF68906">
    <property type="entry name" value="SAP domain"/>
    <property type="match status" value="1"/>
</dbReference>
<feature type="domain" description="SAP" evidence="1">
    <location>
        <begin position="159"/>
        <end position="194"/>
    </location>
</feature>
<dbReference type="Pfam" id="PF02037">
    <property type="entry name" value="SAP"/>
    <property type="match status" value="1"/>
</dbReference>
<evidence type="ECO:0000259" key="1">
    <source>
        <dbReference type="Pfam" id="PF02037"/>
    </source>
</evidence>
<protein>
    <recommendedName>
        <fullName evidence="1">SAP domain-containing protein</fullName>
    </recommendedName>
</protein>
<dbReference type="InterPro" id="IPR036361">
    <property type="entry name" value="SAP_dom_sf"/>
</dbReference>
<evidence type="ECO:0000313" key="2">
    <source>
        <dbReference type="EMBL" id="QHT75290.1"/>
    </source>
</evidence>
<dbReference type="Gene3D" id="1.10.720.30">
    <property type="entry name" value="SAP domain"/>
    <property type="match status" value="1"/>
</dbReference>
<dbReference type="AlphaFoldDB" id="A0A6C0H4I4"/>
<name>A0A6C0H4I4_9ZZZZ</name>
<organism evidence="2">
    <name type="scientific">viral metagenome</name>
    <dbReference type="NCBI Taxonomy" id="1070528"/>
    <lineage>
        <taxon>unclassified sequences</taxon>
        <taxon>metagenomes</taxon>
        <taxon>organismal metagenomes</taxon>
    </lineage>
</organism>
<accession>A0A6C0H4I4</accession>
<sequence length="198" mass="23324">MSKDIFLKYLNEKVDTLESNTKCLISNELLTTNFITLECNHKFNYMELYNEVLEQKTKKLLDNSKLKLNEVKCPYCRAITKNILPYLKYYDTKIIKGVNYPYDLSIKLNECQYIEKNSELCKKSACITKLGIFCNSHVKYNIKEEEILNTISGDVLNAYKKKTIQTIKTELRENNIKLSGKKEELINRLLIYYETIKQ</sequence>
<dbReference type="InterPro" id="IPR003034">
    <property type="entry name" value="SAP_dom"/>
</dbReference>